<keyword evidence="3 9" id="KW-0540">Nuclease</keyword>
<name>U4KNS8_ALTPJ</name>
<evidence type="ECO:0000256" key="2">
    <source>
        <dbReference type="ARBA" id="ARBA00009959"/>
    </source>
</evidence>
<evidence type="ECO:0000256" key="9">
    <source>
        <dbReference type="HAMAP-Rule" id="MF_01471"/>
    </source>
</evidence>
<dbReference type="EC" id="3.1.-.-" evidence="9"/>
<organism evidence="10 11">
    <name type="scientific">Alteracholeplasma palmae (strain ATCC 49389 / J233)</name>
    <name type="common">Acholeplasma palmae</name>
    <dbReference type="NCBI Taxonomy" id="1318466"/>
    <lineage>
        <taxon>Bacteria</taxon>
        <taxon>Bacillati</taxon>
        <taxon>Mycoplasmatota</taxon>
        <taxon>Mollicutes</taxon>
        <taxon>Acholeplasmatales</taxon>
        <taxon>Acholeplasmataceae</taxon>
        <taxon>Acholeplasma</taxon>
    </lineage>
</organism>
<protein>
    <recommendedName>
        <fullName evidence="9">CRISPR-associated endoribonuclease Cas2</fullName>
        <ecNumber evidence="9">3.1.-.-</ecNumber>
    </recommendedName>
</protein>
<dbReference type="GO" id="GO:0051607">
    <property type="term" value="P:defense response to virus"/>
    <property type="evidence" value="ECO:0007669"/>
    <property type="project" value="UniProtKB-UniRule"/>
</dbReference>
<evidence type="ECO:0000256" key="5">
    <source>
        <dbReference type="ARBA" id="ARBA00022759"/>
    </source>
</evidence>
<comment type="cofactor">
    <cofactor evidence="1 9">
        <name>Mg(2+)</name>
        <dbReference type="ChEBI" id="CHEBI:18420"/>
    </cofactor>
</comment>
<keyword evidence="6 9" id="KW-0378">Hydrolase</keyword>
<keyword evidence="5 9" id="KW-0255">Endonuclease</keyword>
<evidence type="ECO:0000256" key="3">
    <source>
        <dbReference type="ARBA" id="ARBA00022722"/>
    </source>
</evidence>
<comment type="similarity">
    <text evidence="2 9">Belongs to the CRISPR-associated endoribonuclease Cas2 protein family.</text>
</comment>
<evidence type="ECO:0000256" key="7">
    <source>
        <dbReference type="ARBA" id="ARBA00022842"/>
    </source>
</evidence>
<evidence type="ECO:0000313" key="11">
    <source>
        <dbReference type="Proteomes" id="UP000032740"/>
    </source>
</evidence>
<keyword evidence="7 9" id="KW-0460">Magnesium</keyword>
<dbReference type="Pfam" id="PF09827">
    <property type="entry name" value="CRISPR_Cas2"/>
    <property type="match status" value="1"/>
</dbReference>
<comment type="subunit">
    <text evidence="9">Homodimer, forms a heterotetramer with a Cas1 homodimer.</text>
</comment>
<dbReference type="GO" id="GO:0004521">
    <property type="term" value="F:RNA endonuclease activity"/>
    <property type="evidence" value="ECO:0007669"/>
    <property type="project" value="InterPro"/>
</dbReference>
<dbReference type="HAMAP" id="MF_01471">
    <property type="entry name" value="Cas2"/>
    <property type="match status" value="1"/>
</dbReference>
<dbReference type="AlphaFoldDB" id="U4KNS8"/>
<evidence type="ECO:0000256" key="4">
    <source>
        <dbReference type="ARBA" id="ARBA00022723"/>
    </source>
</evidence>
<proteinExistence type="inferred from homology"/>
<keyword evidence="8 9" id="KW-0051">Antiviral defense</keyword>
<dbReference type="Gene3D" id="3.30.70.240">
    <property type="match status" value="1"/>
</dbReference>
<sequence>MRLILFFDLPIQTNDQVRIYTRFRKLLISKGYLMLQYSVYSKILNNRDSAVQHMDYIKKNVPNEGHIRMMLLTEKQYSRMEIVIGGKSRTEQLITVDPFLKL</sequence>
<reference evidence="10 11" key="1">
    <citation type="journal article" date="2013" name="J. Mol. Microbiol. Biotechnol.">
        <title>Analysis of the Complete Genomes of Acholeplasma brassicae , A. palmae and A. laidlawii and Their Comparison to the Obligate Parasites from ' Candidatus Phytoplasma'.</title>
        <authorList>
            <person name="Kube M."/>
            <person name="Siewert C."/>
            <person name="Migdoll A.M."/>
            <person name="Duduk B."/>
            <person name="Holz S."/>
            <person name="Rabus R."/>
            <person name="Seemuller E."/>
            <person name="Mitrovic J."/>
            <person name="Muller I."/>
            <person name="Buttner C."/>
            <person name="Reinhardt R."/>
        </authorList>
    </citation>
    <scope>NUCLEOTIDE SEQUENCE [LARGE SCALE GENOMIC DNA]</scope>
    <source>
        <strain evidence="10 11">J233</strain>
    </source>
</reference>
<dbReference type="InterPro" id="IPR019199">
    <property type="entry name" value="Virulence_VapD/CRISPR_Cas2"/>
</dbReference>
<evidence type="ECO:0000313" key="10">
    <source>
        <dbReference type="EMBL" id="CCV63865.1"/>
    </source>
</evidence>
<feature type="binding site" evidence="9">
    <location>
        <position position="8"/>
    </location>
    <ligand>
        <name>Mg(2+)</name>
        <dbReference type="ChEBI" id="CHEBI:18420"/>
        <note>catalytic</note>
    </ligand>
</feature>
<dbReference type="KEGG" id="apal:BN85402880"/>
<dbReference type="InterPro" id="IPR021127">
    <property type="entry name" value="CRISPR_associated_Cas2"/>
</dbReference>
<evidence type="ECO:0000256" key="8">
    <source>
        <dbReference type="ARBA" id="ARBA00023118"/>
    </source>
</evidence>
<dbReference type="GO" id="GO:0046872">
    <property type="term" value="F:metal ion binding"/>
    <property type="evidence" value="ECO:0007669"/>
    <property type="project" value="UniProtKB-UniRule"/>
</dbReference>
<dbReference type="NCBIfam" id="TIGR01573">
    <property type="entry name" value="cas2"/>
    <property type="match status" value="1"/>
</dbReference>
<dbReference type="HOGENOM" id="CLU_150500_1_1_14"/>
<gene>
    <name evidence="9" type="primary">cas2</name>
    <name evidence="10" type="ORF">BN85402880</name>
</gene>
<evidence type="ECO:0000256" key="1">
    <source>
        <dbReference type="ARBA" id="ARBA00001946"/>
    </source>
</evidence>
<dbReference type="GO" id="GO:0043571">
    <property type="term" value="P:maintenance of CRISPR repeat elements"/>
    <property type="evidence" value="ECO:0007669"/>
    <property type="project" value="UniProtKB-UniRule"/>
</dbReference>
<keyword evidence="11" id="KW-1185">Reference proteome</keyword>
<evidence type="ECO:0000256" key="6">
    <source>
        <dbReference type="ARBA" id="ARBA00022801"/>
    </source>
</evidence>
<dbReference type="EMBL" id="FO681347">
    <property type="protein sequence ID" value="CCV63865.1"/>
    <property type="molecule type" value="Genomic_DNA"/>
</dbReference>
<accession>U4KNS8</accession>
<dbReference type="SUPFAM" id="SSF143430">
    <property type="entry name" value="TTP0101/SSO1404-like"/>
    <property type="match status" value="1"/>
</dbReference>
<dbReference type="Proteomes" id="UP000032740">
    <property type="component" value="Chromosome"/>
</dbReference>
<keyword evidence="4 9" id="KW-0479">Metal-binding</keyword>
<dbReference type="RefSeq" id="WP_026655780.1">
    <property type="nucleotide sequence ID" value="NC_022538.1"/>
</dbReference>
<dbReference type="GO" id="GO:0016787">
    <property type="term" value="F:hydrolase activity"/>
    <property type="evidence" value="ECO:0007669"/>
    <property type="project" value="UniProtKB-KW"/>
</dbReference>
<comment type="function">
    <text evidence="9">CRISPR (clustered regularly interspaced short palindromic repeat), is an adaptive immune system that provides protection against mobile genetic elements (viruses, transposable elements and conjugative plasmids). CRISPR clusters contain sequences complementary to antecedent mobile elements and target invading nucleic acids. CRISPR clusters are transcribed and processed into CRISPR RNA (crRNA). Functions as a ssRNA-specific endoribonuclease. Involved in the integration of spacer DNA into the CRISPR cassette.</text>
</comment>
<dbReference type="STRING" id="1318466.BN85402880"/>